<dbReference type="PRINTS" id="PR00509">
    <property type="entry name" value="PGMPMM"/>
</dbReference>
<evidence type="ECO:0000256" key="8">
    <source>
        <dbReference type="SAM" id="MobiDB-lite"/>
    </source>
</evidence>
<dbReference type="PANTHER" id="PTHR43771:SF1">
    <property type="entry name" value="PHOSPHOMANNOMUTASE"/>
    <property type="match status" value="1"/>
</dbReference>
<reference evidence="14 16" key="2">
    <citation type="submission" date="2018-08" db="EMBL/GenBank/DDBJ databases">
        <title>Brachybacterium saurashtrense DSM 23186.</title>
        <authorList>
            <person name="Li Y."/>
        </authorList>
    </citation>
    <scope>NUCLEOTIDE SEQUENCE [LARGE SCALE GENOMIC DNA]</scope>
    <source>
        <strain evidence="14 16">DSM 23186</strain>
    </source>
</reference>
<dbReference type="Pfam" id="PF02878">
    <property type="entry name" value="PGM_PMM_I"/>
    <property type="match status" value="1"/>
</dbReference>
<feature type="compositionally biased region" description="Basic and acidic residues" evidence="8">
    <location>
        <begin position="494"/>
        <end position="516"/>
    </location>
</feature>
<name>A0A345YNM7_9MICO</name>
<dbReference type="PANTHER" id="PTHR43771">
    <property type="entry name" value="PHOSPHOMANNOMUTASE"/>
    <property type="match status" value="1"/>
</dbReference>
<dbReference type="InterPro" id="IPR005843">
    <property type="entry name" value="A-D-PHexomutase_C"/>
</dbReference>
<dbReference type="Gene3D" id="3.30.310.50">
    <property type="entry name" value="Alpha-D-phosphohexomutase, C-terminal domain"/>
    <property type="match status" value="1"/>
</dbReference>
<evidence type="ECO:0000259" key="12">
    <source>
        <dbReference type="Pfam" id="PF02880"/>
    </source>
</evidence>
<feature type="domain" description="Alpha-D-phosphohexomutase alpha/beta/alpha" evidence="11">
    <location>
        <begin position="178"/>
        <end position="266"/>
    </location>
</feature>
<keyword evidence="4 7" id="KW-0479">Metal-binding</keyword>
<comment type="cofactor">
    <cofactor evidence="1">
        <name>Mg(2+)</name>
        <dbReference type="ChEBI" id="CHEBI:18420"/>
    </cofactor>
</comment>
<proteinExistence type="inferred from homology"/>
<evidence type="ECO:0000313" key="14">
    <source>
        <dbReference type="EMBL" id="RRR21100.1"/>
    </source>
</evidence>
<evidence type="ECO:0000313" key="15">
    <source>
        <dbReference type="Proteomes" id="UP000254236"/>
    </source>
</evidence>
<feature type="domain" description="Alpha-D-phosphohexomutase alpha/beta/alpha" evidence="10">
    <location>
        <begin position="22"/>
        <end position="139"/>
    </location>
</feature>
<dbReference type="Pfam" id="PF00408">
    <property type="entry name" value="PGM_PMM_IV"/>
    <property type="match status" value="1"/>
</dbReference>
<dbReference type="InterPro" id="IPR005845">
    <property type="entry name" value="A-D-PHexomutase_a/b/a-II"/>
</dbReference>
<dbReference type="Pfam" id="PF02879">
    <property type="entry name" value="PGM_PMM_II"/>
    <property type="match status" value="1"/>
</dbReference>
<evidence type="ECO:0000256" key="4">
    <source>
        <dbReference type="ARBA" id="ARBA00022723"/>
    </source>
</evidence>
<dbReference type="EMBL" id="CP031356">
    <property type="protein sequence ID" value="AXK45529.1"/>
    <property type="molecule type" value="Genomic_DNA"/>
</dbReference>
<evidence type="ECO:0000256" key="2">
    <source>
        <dbReference type="ARBA" id="ARBA00010231"/>
    </source>
</evidence>
<evidence type="ECO:0000259" key="9">
    <source>
        <dbReference type="Pfam" id="PF00408"/>
    </source>
</evidence>
<reference evidence="13 15" key="1">
    <citation type="submission" date="2018-07" db="EMBL/GenBank/DDBJ databases">
        <title>Brachybacterium saurashtrense DSM 23186 genome sequence.</title>
        <authorList>
            <person name="Guo L."/>
        </authorList>
    </citation>
    <scope>NUCLEOTIDE SEQUENCE [LARGE SCALE GENOMIC DNA]</scope>
    <source>
        <strain evidence="13 15">DSM 23186</strain>
    </source>
</reference>
<evidence type="ECO:0000256" key="5">
    <source>
        <dbReference type="ARBA" id="ARBA00022842"/>
    </source>
</evidence>
<evidence type="ECO:0000256" key="1">
    <source>
        <dbReference type="ARBA" id="ARBA00001946"/>
    </source>
</evidence>
<dbReference type="InterPro" id="IPR005651">
    <property type="entry name" value="Trm112-like"/>
</dbReference>
<dbReference type="EMBL" id="QSWH01000010">
    <property type="protein sequence ID" value="RRR21100.1"/>
    <property type="molecule type" value="Genomic_DNA"/>
</dbReference>
<evidence type="ECO:0000313" key="16">
    <source>
        <dbReference type="Proteomes" id="UP000282185"/>
    </source>
</evidence>
<protein>
    <submittedName>
        <fullName evidence="14">Phosphomannomutase/phosphoglucomutase</fullName>
    </submittedName>
</protein>
<dbReference type="InterPro" id="IPR036900">
    <property type="entry name" value="A-D-PHexomutase_C_sf"/>
</dbReference>
<feature type="domain" description="Alpha-D-phosphohexomutase C-terminal" evidence="9">
    <location>
        <begin position="390"/>
        <end position="471"/>
    </location>
</feature>
<sequence length="577" mass="60591">MTEPMTATPAGGHDLSGIVLANDVRGRAGVDLTAEVARAFGAAFADHLDAPALIVAHDMRLSSPELSRAVIEGAVRRGAIVADAGLSSTDQLYCASGLHHAAGVMITASHNPGEDNGLKLCLPGARPVGRDSGLEEIRRGAEAYLDAGEIPVHGEGRSEGLDTLEDYAATLHRLAPLPEGRTVRVVVDAGSGMAGHTAPAVLGALAQVELIPLHFTLDGSFPHHPADPLRPENLRDLQAAVVREGADLGLAFDGDADRCVVLDEHGVPVPPSAVTALIAQREIARARAAGEERPVAVVNLVSSRHVGEAIRAAGGEHVRTPVGHARIKALMAEHDAVVGGEHSAHYYFRDFHFADSGMLAALHVLAALLESDGAASALVAAHSPYAASGEINSRVADAAAARERVRAHVAALPGTRLDDLDGLTVEHWDEQLAPEDRWWFSLRSSHTEPLLRLNVEAERETTMHRVRDEILTLATGEPTAGDQRAEGPTGGDAPRADGPAEERDRRVERPTGRDLPDGASGADVPGWVREILRCPDCGGVLRDVAQAMQCTACGRVHPVEGGIPVLIAGRHEVPPAG</sequence>
<evidence type="ECO:0000313" key="13">
    <source>
        <dbReference type="EMBL" id="AXK45529.1"/>
    </source>
</evidence>
<dbReference type="GO" id="GO:0016868">
    <property type="term" value="F:intramolecular phosphotransferase activity"/>
    <property type="evidence" value="ECO:0007669"/>
    <property type="project" value="InterPro"/>
</dbReference>
<dbReference type="InterPro" id="IPR016066">
    <property type="entry name" value="A-D-PHexomutase_CS"/>
</dbReference>
<gene>
    <name evidence="13" type="ORF">DWV08_07815</name>
    <name evidence="14" type="ORF">DXU92_15535</name>
</gene>
<dbReference type="Proteomes" id="UP000254236">
    <property type="component" value="Chromosome"/>
</dbReference>
<evidence type="ECO:0000259" key="11">
    <source>
        <dbReference type="Pfam" id="PF02879"/>
    </source>
</evidence>
<accession>A0A345YNM7</accession>
<feature type="domain" description="Alpha-D-phosphohexomutase alpha/beta/alpha" evidence="12">
    <location>
        <begin position="274"/>
        <end position="382"/>
    </location>
</feature>
<dbReference type="SUPFAM" id="SSF53738">
    <property type="entry name" value="Phosphoglucomutase, first 3 domains"/>
    <property type="match status" value="3"/>
</dbReference>
<comment type="similarity">
    <text evidence="2 7">Belongs to the phosphohexose mutase family.</text>
</comment>
<dbReference type="AlphaFoldDB" id="A0A345YNM7"/>
<dbReference type="Pfam" id="PF02880">
    <property type="entry name" value="PGM_PMM_III"/>
    <property type="match status" value="1"/>
</dbReference>
<dbReference type="GO" id="GO:0000287">
    <property type="term" value="F:magnesium ion binding"/>
    <property type="evidence" value="ECO:0007669"/>
    <property type="project" value="InterPro"/>
</dbReference>
<organism evidence="14 16">
    <name type="scientific">Brachybacterium saurashtrense</name>
    <dbReference type="NCBI Taxonomy" id="556288"/>
    <lineage>
        <taxon>Bacteria</taxon>
        <taxon>Bacillati</taxon>
        <taxon>Actinomycetota</taxon>
        <taxon>Actinomycetes</taxon>
        <taxon>Micrococcales</taxon>
        <taxon>Dermabacteraceae</taxon>
        <taxon>Brachybacterium</taxon>
    </lineage>
</organism>
<dbReference type="PROSITE" id="PS00710">
    <property type="entry name" value="PGM_PMM"/>
    <property type="match status" value="1"/>
</dbReference>
<keyword evidence="5 7" id="KW-0460">Magnesium</keyword>
<dbReference type="OrthoDB" id="9803322at2"/>
<evidence type="ECO:0000256" key="6">
    <source>
        <dbReference type="ARBA" id="ARBA00023235"/>
    </source>
</evidence>
<keyword evidence="6" id="KW-0413">Isomerase</keyword>
<dbReference type="GO" id="GO:0005975">
    <property type="term" value="P:carbohydrate metabolic process"/>
    <property type="evidence" value="ECO:0007669"/>
    <property type="project" value="InterPro"/>
</dbReference>
<dbReference type="Pfam" id="PF03966">
    <property type="entry name" value="Trm112p"/>
    <property type="match status" value="1"/>
</dbReference>
<evidence type="ECO:0000259" key="10">
    <source>
        <dbReference type="Pfam" id="PF02878"/>
    </source>
</evidence>
<dbReference type="InterPro" id="IPR005844">
    <property type="entry name" value="A-D-PHexomutase_a/b/a-I"/>
</dbReference>
<dbReference type="RefSeq" id="WP_115413279.1">
    <property type="nucleotide sequence ID" value="NZ_CP031356.1"/>
</dbReference>
<dbReference type="Proteomes" id="UP000282185">
    <property type="component" value="Unassembled WGS sequence"/>
</dbReference>
<dbReference type="CDD" id="cd03089">
    <property type="entry name" value="PMM_PGM"/>
    <property type="match status" value="1"/>
</dbReference>
<keyword evidence="15" id="KW-1185">Reference proteome</keyword>
<dbReference type="Gene3D" id="2.20.25.10">
    <property type="match status" value="1"/>
</dbReference>
<dbReference type="SUPFAM" id="SSF158997">
    <property type="entry name" value="Trm112p-like"/>
    <property type="match status" value="1"/>
</dbReference>
<dbReference type="InterPro" id="IPR005846">
    <property type="entry name" value="A-D-PHexomutase_a/b/a-III"/>
</dbReference>
<dbReference type="KEGG" id="bsau:DWV08_07815"/>
<dbReference type="InterPro" id="IPR016055">
    <property type="entry name" value="A-D-PHexomutase_a/b/a-I/II/III"/>
</dbReference>
<dbReference type="InterPro" id="IPR005841">
    <property type="entry name" value="Alpha-D-phosphohexomutase_SF"/>
</dbReference>
<dbReference type="SUPFAM" id="SSF55957">
    <property type="entry name" value="Phosphoglucomutase, C-terminal domain"/>
    <property type="match status" value="1"/>
</dbReference>
<evidence type="ECO:0000256" key="3">
    <source>
        <dbReference type="ARBA" id="ARBA00022553"/>
    </source>
</evidence>
<feature type="region of interest" description="Disordered" evidence="8">
    <location>
        <begin position="472"/>
        <end position="522"/>
    </location>
</feature>
<dbReference type="Gene3D" id="3.40.120.10">
    <property type="entry name" value="Alpha-D-Glucose-1,6-Bisphosphate, subunit A, domain 3"/>
    <property type="match status" value="3"/>
</dbReference>
<keyword evidence="3" id="KW-0597">Phosphoprotein</keyword>
<evidence type="ECO:0000256" key="7">
    <source>
        <dbReference type="RuleBase" id="RU004326"/>
    </source>
</evidence>